<comment type="caution">
    <text evidence="11">The sequence shown here is derived from an EMBL/GenBank/DDBJ whole genome shotgun (WGS) entry which is preliminary data.</text>
</comment>
<evidence type="ECO:0000256" key="9">
    <source>
        <dbReference type="HAMAP-Rule" id="MF_01464"/>
    </source>
</evidence>
<keyword evidence="7 9" id="KW-0811">Translocation</keyword>
<dbReference type="NCBIfam" id="TIGR00966">
    <property type="entry name" value="transloc_SecF"/>
    <property type="match status" value="1"/>
</dbReference>
<dbReference type="HAMAP" id="MF_01464_B">
    <property type="entry name" value="SecF_B"/>
    <property type="match status" value="1"/>
</dbReference>
<sequence length="303" mass="33340">MRWFETPDFNFLKAHKIAYVVSGILLVASIIGIVTKGLQYGIDFKGGKEFVLEFEQPVEVLDIRSELTGPLGGAPEVKLFGSPSDVLIRTDDPGNITEVQNTITQAMAQLYPDNSADVIKTDIVGPRFAEDLKAGALNAIIFALIVIFIYILIRFKDWTFSAGAVAALFHDVMIVLGIFTIFGDLAPFSMQIDQAIIAAFLTIVGYSLNDTVVVFDRIRENSTLFKTMEHDEMVNKSLNDTLSRTVITSITTLFVVTVLFIFGGEVLKGFSFALMLGVVIGTYSSLFVASSTVVELQRRRQNA</sequence>
<dbReference type="PANTHER" id="PTHR30081">
    <property type="entry name" value="PROTEIN-EXPORT MEMBRANE PROTEIN SEC"/>
    <property type="match status" value="1"/>
</dbReference>
<feature type="transmembrane region" description="Helical" evidence="9">
    <location>
        <begin position="246"/>
        <end position="264"/>
    </location>
</feature>
<dbReference type="InterPro" id="IPR055344">
    <property type="entry name" value="SecD_SecF_C_bact"/>
</dbReference>
<evidence type="ECO:0000256" key="2">
    <source>
        <dbReference type="ARBA" id="ARBA00022448"/>
    </source>
</evidence>
<comment type="function">
    <text evidence="9">Part of the Sec protein translocase complex. Interacts with the SecYEG preprotein conducting channel. SecDF uses the proton motive force (PMF) to complete protein translocation after the ATP-dependent function of SecA.</text>
</comment>
<dbReference type="InterPro" id="IPR048634">
    <property type="entry name" value="SecD_SecF_C"/>
</dbReference>
<dbReference type="Gene3D" id="1.20.1640.10">
    <property type="entry name" value="Multidrug efflux transporter AcrB transmembrane domain"/>
    <property type="match status" value="1"/>
</dbReference>
<reference evidence="11 12" key="1">
    <citation type="submission" date="2021-03" db="EMBL/GenBank/DDBJ databases">
        <title>Aliifodinibius sp. nov., a new bacterium isolated from saline soil.</title>
        <authorList>
            <person name="Galisteo C."/>
            <person name="De La Haba R."/>
            <person name="Sanchez-Porro C."/>
            <person name="Ventosa A."/>
        </authorList>
    </citation>
    <scope>NUCLEOTIDE SEQUENCE [LARGE SCALE GENOMIC DNA]</scope>
    <source>
        <strain evidence="11 12">1BSP15-2V2</strain>
    </source>
</reference>
<feature type="domain" description="Protein export membrane protein SecD/SecF C-terminal" evidence="10">
    <location>
        <begin position="114"/>
        <end position="298"/>
    </location>
</feature>
<gene>
    <name evidence="9 11" type="primary">secF</name>
    <name evidence="11" type="ORF">J6I44_09625</name>
</gene>
<dbReference type="SUPFAM" id="SSF82866">
    <property type="entry name" value="Multidrug efflux transporter AcrB transmembrane domain"/>
    <property type="match status" value="1"/>
</dbReference>
<proteinExistence type="inferred from homology"/>
<dbReference type="NCBIfam" id="TIGR00916">
    <property type="entry name" value="2A0604s01"/>
    <property type="match status" value="1"/>
</dbReference>
<protein>
    <recommendedName>
        <fullName evidence="9">Protein-export membrane protein SecF</fullName>
    </recommendedName>
</protein>
<name>A0ABT3PMG4_9BACT</name>
<accession>A0ABT3PMG4</accession>
<evidence type="ECO:0000259" key="10">
    <source>
        <dbReference type="Pfam" id="PF02355"/>
    </source>
</evidence>
<dbReference type="Proteomes" id="UP001207918">
    <property type="component" value="Unassembled WGS sequence"/>
</dbReference>
<evidence type="ECO:0000256" key="7">
    <source>
        <dbReference type="ARBA" id="ARBA00023010"/>
    </source>
</evidence>
<dbReference type="Pfam" id="PF02355">
    <property type="entry name" value="SecD_SecF_C"/>
    <property type="match status" value="1"/>
</dbReference>
<feature type="transmembrane region" description="Helical" evidence="9">
    <location>
        <begin position="135"/>
        <end position="153"/>
    </location>
</feature>
<comment type="caution">
    <text evidence="9">Lacks conserved residue(s) required for the propagation of feature annotation.</text>
</comment>
<keyword evidence="4 9" id="KW-0812">Transmembrane</keyword>
<feature type="transmembrane region" description="Helical" evidence="9">
    <location>
        <begin position="159"/>
        <end position="182"/>
    </location>
</feature>
<keyword evidence="8 9" id="KW-0472">Membrane</keyword>
<dbReference type="InterPro" id="IPR022645">
    <property type="entry name" value="SecD/SecF_bac"/>
</dbReference>
<dbReference type="PRINTS" id="PR01755">
    <property type="entry name" value="SECFTRNLCASE"/>
</dbReference>
<evidence type="ECO:0000313" key="12">
    <source>
        <dbReference type="Proteomes" id="UP001207918"/>
    </source>
</evidence>
<keyword evidence="6 9" id="KW-1133">Transmembrane helix</keyword>
<evidence type="ECO:0000313" key="11">
    <source>
        <dbReference type="EMBL" id="MCW9707117.1"/>
    </source>
</evidence>
<keyword evidence="2 9" id="KW-0813">Transport</keyword>
<evidence type="ECO:0000256" key="5">
    <source>
        <dbReference type="ARBA" id="ARBA00022927"/>
    </source>
</evidence>
<dbReference type="InterPro" id="IPR022646">
    <property type="entry name" value="SecD/SecF_CS"/>
</dbReference>
<feature type="transmembrane region" description="Helical" evidence="9">
    <location>
        <begin position="17"/>
        <end position="38"/>
    </location>
</feature>
<evidence type="ECO:0000256" key="4">
    <source>
        <dbReference type="ARBA" id="ARBA00022692"/>
    </source>
</evidence>
<evidence type="ECO:0000256" key="6">
    <source>
        <dbReference type="ARBA" id="ARBA00022989"/>
    </source>
</evidence>
<feature type="transmembrane region" description="Helical" evidence="9">
    <location>
        <begin position="270"/>
        <end position="294"/>
    </location>
</feature>
<keyword evidence="5 9" id="KW-0653">Protein transport</keyword>
<keyword evidence="3 9" id="KW-1003">Cell membrane</keyword>
<dbReference type="InterPro" id="IPR005665">
    <property type="entry name" value="SecF_bac"/>
</dbReference>
<evidence type="ECO:0000256" key="1">
    <source>
        <dbReference type="ARBA" id="ARBA00004651"/>
    </source>
</evidence>
<dbReference type="InterPro" id="IPR022813">
    <property type="entry name" value="SecD/SecF_arch_bac"/>
</dbReference>
<comment type="subcellular location">
    <subcellularLocation>
        <location evidence="1 9">Cell membrane</location>
        <topology evidence="1 9">Multi-pass membrane protein</topology>
    </subcellularLocation>
</comment>
<dbReference type="EMBL" id="JAGGJA010000005">
    <property type="protein sequence ID" value="MCW9707117.1"/>
    <property type="molecule type" value="Genomic_DNA"/>
</dbReference>
<comment type="subunit">
    <text evidence="9">Forms a complex with SecD. Part of the essential Sec protein translocation apparatus which comprises SecA, SecYEG and auxiliary proteins SecDF. Other proteins may also be involved.</text>
</comment>
<dbReference type="Pfam" id="PF07549">
    <property type="entry name" value="Sec_GG"/>
    <property type="match status" value="1"/>
</dbReference>
<dbReference type="RefSeq" id="WP_265765873.1">
    <property type="nucleotide sequence ID" value="NZ_JAGGJA010000005.1"/>
</dbReference>
<organism evidence="11 12">
    <name type="scientific">Fodinibius salsisoli</name>
    <dbReference type="NCBI Taxonomy" id="2820877"/>
    <lineage>
        <taxon>Bacteria</taxon>
        <taxon>Pseudomonadati</taxon>
        <taxon>Balneolota</taxon>
        <taxon>Balneolia</taxon>
        <taxon>Balneolales</taxon>
        <taxon>Balneolaceae</taxon>
        <taxon>Fodinibius</taxon>
    </lineage>
</organism>
<comment type="similarity">
    <text evidence="9">Belongs to the SecD/SecF family. SecF subfamily.</text>
</comment>
<dbReference type="PANTHER" id="PTHR30081:SF8">
    <property type="entry name" value="PROTEIN TRANSLOCASE SUBUNIT SECF"/>
    <property type="match status" value="1"/>
</dbReference>
<evidence type="ECO:0000256" key="8">
    <source>
        <dbReference type="ARBA" id="ARBA00023136"/>
    </source>
</evidence>
<evidence type="ECO:0000256" key="3">
    <source>
        <dbReference type="ARBA" id="ARBA00022475"/>
    </source>
</evidence>
<keyword evidence="12" id="KW-1185">Reference proteome</keyword>